<dbReference type="InterPro" id="IPR025901">
    <property type="entry name" value="Kinesin-assoc_MT-bd_dom"/>
</dbReference>
<dbReference type="GO" id="GO:0000073">
    <property type="term" value="P:initial mitotic spindle pole body separation"/>
    <property type="evidence" value="ECO:0007669"/>
    <property type="project" value="TreeGrafter"/>
</dbReference>
<dbReference type="GO" id="GO:0007018">
    <property type="term" value="P:microtubule-based movement"/>
    <property type="evidence" value="ECO:0007669"/>
    <property type="project" value="InterPro"/>
</dbReference>
<dbReference type="InterPro" id="IPR036961">
    <property type="entry name" value="Kinesin_motor_dom_sf"/>
</dbReference>
<feature type="region of interest" description="Disordered" evidence="16">
    <location>
        <begin position="1"/>
        <end position="67"/>
    </location>
</feature>
<keyword evidence="5" id="KW-0493">Microtubule</keyword>
<dbReference type="GeneID" id="96010156"/>
<evidence type="ECO:0000256" key="13">
    <source>
        <dbReference type="ARBA" id="ARBA00034704"/>
    </source>
</evidence>
<feature type="coiled-coil region" evidence="15">
    <location>
        <begin position="636"/>
        <end position="688"/>
    </location>
</feature>
<dbReference type="GO" id="GO:0008574">
    <property type="term" value="F:plus-end-directed microtubule motor activity"/>
    <property type="evidence" value="ECO:0007669"/>
    <property type="project" value="TreeGrafter"/>
</dbReference>
<reference evidence="18 19" key="1">
    <citation type="journal article" date="2020" name="Microbiol. Resour. Announc.">
        <title>Draft Genome Sequence of a Cladosporium Species Isolated from the Mesophotic Ascidian Didemnum maculosum.</title>
        <authorList>
            <person name="Gioti A."/>
            <person name="Siaperas R."/>
            <person name="Nikolaivits E."/>
            <person name="Le Goff G."/>
            <person name="Ouazzani J."/>
            <person name="Kotoulas G."/>
            <person name="Topakas E."/>
        </authorList>
    </citation>
    <scope>NUCLEOTIDE SEQUENCE [LARGE SCALE GENOMIC DNA]</scope>
    <source>
        <strain evidence="18 19">TM138-S3</strain>
    </source>
</reference>
<keyword evidence="12" id="KW-0131">Cell cycle</keyword>
<comment type="similarity">
    <text evidence="13">Belongs to the TRAFAC class myosin-kinesin ATPase superfamily. Kinesin family. KIN-5/BimC subfamily.</text>
</comment>
<feature type="region of interest" description="Disordered" evidence="16">
    <location>
        <begin position="999"/>
        <end position="1223"/>
    </location>
</feature>
<dbReference type="InterPro" id="IPR047241">
    <property type="entry name" value="KIF11-like_kin_motor_dom"/>
</dbReference>
<dbReference type="InterPro" id="IPR001752">
    <property type="entry name" value="Kinesin_motor_dom"/>
</dbReference>
<dbReference type="PROSITE" id="PS50067">
    <property type="entry name" value="KINESIN_MOTOR_2"/>
    <property type="match status" value="1"/>
</dbReference>
<feature type="compositionally biased region" description="Low complexity" evidence="16">
    <location>
        <begin position="1042"/>
        <end position="1055"/>
    </location>
</feature>
<evidence type="ECO:0000256" key="4">
    <source>
        <dbReference type="ARBA" id="ARBA00022618"/>
    </source>
</evidence>
<dbReference type="GO" id="GO:0005876">
    <property type="term" value="C:spindle microtubule"/>
    <property type="evidence" value="ECO:0007669"/>
    <property type="project" value="TreeGrafter"/>
</dbReference>
<evidence type="ECO:0000256" key="16">
    <source>
        <dbReference type="SAM" id="MobiDB-lite"/>
    </source>
</evidence>
<dbReference type="InterPro" id="IPR047149">
    <property type="entry name" value="KIF11-like"/>
</dbReference>
<dbReference type="CDD" id="cd01364">
    <property type="entry name" value="KISc_BimC_Eg5"/>
    <property type="match status" value="1"/>
</dbReference>
<dbReference type="InterPro" id="IPR027417">
    <property type="entry name" value="P-loop_NTPase"/>
</dbReference>
<evidence type="ECO:0000256" key="11">
    <source>
        <dbReference type="ARBA" id="ARBA00023212"/>
    </source>
</evidence>
<proteinExistence type="inferred from homology"/>
<dbReference type="EMBL" id="JAAQHG020000048">
    <property type="protein sequence ID" value="KAL1582563.1"/>
    <property type="molecule type" value="Genomic_DNA"/>
</dbReference>
<evidence type="ECO:0000313" key="18">
    <source>
        <dbReference type="EMBL" id="KAL1582563.1"/>
    </source>
</evidence>
<keyword evidence="19" id="KW-1185">Reference proteome</keyword>
<evidence type="ECO:0000256" key="1">
    <source>
        <dbReference type="ARBA" id="ARBA00004245"/>
    </source>
</evidence>
<keyword evidence="3" id="KW-0597">Phosphoprotein</keyword>
<dbReference type="Pfam" id="PF00225">
    <property type="entry name" value="Kinesin"/>
    <property type="match status" value="1"/>
</dbReference>
<evidence type="ECO:0000259" key="17">
    <source>
        <dbReference type="PROSITE" id="PS50067"/>
    </source>
</evidence>
<accession>A0AB34KBS0</accession>
<dbReference type="GO" id="GO:0008017">
    <property type="term" value="F:microtubule binding"/>
    <property type="evidence" value="ECO:0007669"/>
    <property type="project" value="InterPro"/>
</dbReference>
<dbReference type="GO" id="GO:0005634">
    <property type="term" value="C:nucleus"/>
    <property type="evidence" value="ECO:0007669"/>
    <property type="project" value="TreeGrafter"/>
</dbReference>
<protein>
    <recommendedName>
        <fullName evidence="17">Kinesin motor domain-containing protein</fullName>
    </recommendedName>
</protein>
<dbReference type="SUPFAM" id="SSF52540">
    <property type="entry name" value="P-loop containing nucleoside triphosphate hydrolases"/>
    <property type="match status" value="1"/>
</dbReference>
<feature type="compositionally biased region" description="Basic and acidic residues" evidence="16">
    <location>
        <begin position="1019"/>
        <end position="1031"/>
    </location>
</feature>
<dbReference type="InterPro" id="IPR019821">
    <property type="entry name" value="Kinesin_motor_CS"/>
</dbReference>
<evidence type="ECO:0000256" key="5">
    <source>
        <dbReference type="ARBA" id="ARBA00022701"/>
    </source>
</evidence>
<keyword evidence="10 14" id="KW-0505">Motor protein</keyword>
<feature type="compositionally biased region" description="Polar residues" evidence="16">
    <location>
        <begin position="31"/>
        <end position="54"/>
    </location>
</feature>
<evidence type="ECO:0000256" key="7">
    <source>
        <dbReference type="ARBA" id="ARBA00022776"/>
    </source>
</evidence>
<evidence type="ECO:0000256" key="3">
    <source>
        <dbReference type="ARBA" id="ARBA00022553"/>
    </source>
</evidence>
<evidence type="ECO:0000313" key="19">
    <source>
        <dbReference type="Proteomes" id="UP000803884"/>
    </source>
</evidence>
<evidence type="ECO:0000256" key="9">
    <source>
        <dbReference type="ARBA" id="ARBA00023054"/>
    </source>
</evidence>
<sequence length="1223" mass="134135">MAAPNQRIAAGTTTKKVPTMRPPTTRPGPNRAQTATPTLNGRASPTESLASSRQRTPKRKAHSEMELPGGEETNINVVVRCRGRNDREVRENSGVVVATNGVKGSQVELSMGPSAVSNKTYQFDKVFSPAADQGMVFDEVVAPILDEVLDGFNCTIFAYGQTGTGKTYTMSGDISDMLPIPDGAGIVPRVLNSLFGKLGDDEGETGEHSVKCSFIELYNEELRDLLSPDDATKLKIYDEANKSGRASTMVQGMEETHIKSASSGIKLLRDGSHKRQVAATKCNDLSSRSHTVFTITVYMKRTSDAGEDYVSAGKLNLVDLAGSENIQRSGAENKRAAEAGLINKSLLTLGRVINALVDKSSHIPYRESKLTRLLQDSLGGRTKTCIIATLSPAKSNLEETISTLDYAFRAKNIRNKPQVNQTVSKKTLFREFTGEIERLKSELIATRQRNGVYLTSERFEEITTESESRRILSEEQRDKIETMETNLRNKVQELFALTTNFQSMKKNNEQIKLALEGTKSVLEKTEIVLGHTKTSLEEETYLREAHELTEGKLAGIGEDLIGTLGTTTDHIERLHSKLRRRSDLQSTNRSKWAESRTMVSGTTLSVEQRIEALRSQQQELLSGLSGRMQSFVSDELQELQSSQAFLQEKADAFQRSEAEVNAQNAESKEDLNKVLEEIKTLREDVKEKVGSGLNDLSAAAQRISAGISTELDAFHTQLQDSYVSLGREFKTIFEDVIRRMYEQQAEAQRLREQMASAGEAYAEASRVSQDQLQQALDDERQTAAVERSTLLENISNLINESAMAQEARMSSHMEIADKRVKTSEDEYRAAAQIYGDGMDAWNGNSRALIESSVQSRESIKSRLKGDWASANEHTTKITDTTHAVHGETVRIVDGQMAQMDNQLAALDEIVARVKAQNEEHHKAHTSSLAQLSGNVQESYTSIGAHFETSYDRTKALDSDMQQRTSALQETLPSLDADSDIRAPLRTMRDEVTAAQIAEYQATGQTPAKTHYAYPNSLPRTEDHESLLDRFRGGTGTTSQSTKRPASPLKPSSPSKRSPRKMMRTAPSSPTKTSAKSSPTKPLAAAGSSSPTKTHVFTDTPPVLKLPQPSSSAPTTRPGSSHGNPPADGTLREVDVNVAANATVAPKDEPQDEEPEGGAKPSEIPPLKRQYTHPPPTSKDGVAESKLPMKRRTVAGLAVEGRENLSLGRAGTGSRRTLRPRGSN</sequence>
<evidence type="ECO:0000256" key="8">
    <source>
        <dbReference type="ARBA" id="ARBA00022840"/>
    </source>
</evidence>
<feature type="domain" description="Kinesin motor" evidence="17">
    <location>
        <begin position="74"/>
        <end position="413"/>
    </location>
</feature>
<keyword evidence="2" id="KW-0963">Cytoplasm</keyword>
<feature type="compositionally biased region" description="Polar residues" evidence="16">
    <location>
        <begin position="1107"/>
        <end position="1122"/>
    </location>
</feature>
<keyword evidence="7" id="KW-0498">Mitosis</keyword>
<organism evidence="18 19">
    <name type="scientific">Cladosporium halotolerans</name>
    <dbReference type="NCBI Taxonomy" id="1052096"/>
    <lineage>
        <taxon>Eukaryota</taxon>
        <taxon>Fungi</taxon>
        <taxon>Dikarya</taxon>
        <taxon>Ascomycota</taxon>
        <taxon>Pezizomycotina</taxon>
        <taxon>Dothideomycetes</taxon>
        <taxon>Dothideomycetidae</taxon>
        <taxon>Cladosporiales</taxon>
        <taxon>Cladosporiaceae</taxon>
        <taxon>Cladosporium</taxon>
    </lineage>
</organism>
<comment type="caution">
    <text evidence="18">The sequence shown here is derived from an EMBL/GenBank/DDBJ whole genome shotgun (WGS) entry which is preliminary data.</text>
</comment>
<keyword evidence="11" id="KW-0206">Cytoskeleton</keyword>
<dbReference type="SMART" id="SM00129">
    <property type="entry name" value="KISc"/>
    <property type="match status" value="1"/>
</dbReference>
<dbReference type="FunFam" id="3.40.850.10:FF:000051">
    <property type="entry name" value="Kinesin-like protein bimC"/>
    <property type="match status" value="1"/>
</dbReference>
<evidence type="ECO:0000256" key="15">
    <source>
        <dbReference type="SAM" id="Coils"/>
    </source>
</evidence>
<keyword evidence="6 14" id="KW-0547">Nucleotide-binding</keyword>
<evidence type="ECO:0000256" key="10">
    <source>
        <dbReference type="ARBA" id="ARBA00023175"/>
    </source>
</evidence>
<evidence type="ECO:0000256" key="14">
    <source>
        <dbReference type="PROSITE-ProRule" id="PRU00283"/>
    </source>
</evidence>
<gene>
    <name evidence="18" type="ORF">WHR41_08714</name>
</gene>
<dbReference type="GO" id="GO:0051301">
    <property type="term" value="P:cell division"/>
    <property type="evidence" value="ECO:0007669"/>
    <property type="project" value="UniProtKB-KW"/>
</dbReference>
<keyword evidence="9 15" id="KW-0175">Coiled coil</keyword>
<evidence type="ECO:0000256" key="12">
    <source>
        <dbReference type="ARBA" id="ARBA00023306"/>
    </source>
</evidence>
<dbReference type="Gene3D" id="3.40.850.10">
    <property type="entry name" value="Kinesin motor domain"/>
    <property type="match status" value="1"/>
</dbReference>
<dbReference type="Pfam" id="PF13931">
    <property type="entry name" value="Microtub_bind"/>
    <property type="match status" value="1"/>
</dbReference>
<feature type="compositionally biased region" description="Low complexity" evidence="16">
    <location>
        <begin position="1064"/>
        <end position="1081"/>
    </location>
</feature>
<evidence type="ECO:0000256" key="6">
    <source>
        <dbReference type="ARBA" id="ARBA00022741"/>
    </source>
</evidence>
<dbReference type="GO" id="GO:0072686">
    <property type="term" value="C:mitotic spindle"/>
    <property type="evidence" value="ECO:0007669"/>
    <property type="project" value="TreeGrafter"/>
</dbReference>
<dbReference type="RefSeq" id="XP_069225670.1">
    <property type="nucleotide sequence ID" value="XM_069377318.1"/>
</dbReference>
<dbReference type="AlphaFoldDB" id="A0AB34KBS0"/>
<feature type="binding site" evidence="14">
    <location>
        <begin position="160"/>
        <end position="167"/>
    </location>
    <ligand>
        <name>ATP</name>
        <dbReference type="ChEBI" id="CHEBI:30616"/>
    </ligand>
</feature>
<name>A0AB34KBS0_9PEZI</name>
<feature type="coiled-coil region" evidence="15">
    <location>
        <begin position="733"/>
        <end position="767"/>
    </location>
</feature>
<feature type="compositionally biased region" description="Polar residues" evidence="16">
    <location>
        <begin position="1086"/>
        <end position="1096"/>
    </location>
</feature>
<dbReference type="PANTHER" id="PTHR47970">
    <property type="entry name" value="KINESIN-LIKE PROTEIN KIF11"/>
    <property type="match status" value="1"/>
</dbReference>
<dbReference type="PANTHER" id="PTHR47970:SF12">
    <property type="entry name" value="KINESIN FAMILY MEMBER 11"/>
    <property type="match status" value="1"/>
</dbReference>
<dbReference type="Proteomes" id="UP000803884">
    <property type="component" value="Unassembled WGS sequence"/>
</dbReference>
<keyword evidence="8 14" id="KW-0067">ATP-binding</keyword>
<comment type="subcellular location">
    <subcellularLocation>
        <location evidence="1">Cytoplasm</location>
        <location evidence="1">Cytoskeleton</location>
    </subcellularLocation>
</comment>
<keyword evidence="4" id="KW-0132">Cell division</keyword>
<dbReference type="PRINTS" id="PR00380">
    <property type="entry name" value="KINESINHEAVY"/>
</dbReference>
<dbReference type="GO" id="GO:0005524">
    <property type="term" value="F:ATP binding"/>
    <property type="evidence" value="ECO:0007669"/>
    <property type="project" value="UniProtKB-UniRule"/>
</dbReference>
<dbReference type="PROSITE" id="PS00411">
    <property type="entry name" value="KINESIN_MOTOR_1"/>
    <property type="match status" value="1"/>
</dbReference>
<evidence type="ECO:0000256" key="2">
    <source>
        <dbReference type="ARBA" id="ARBA00022490"/>
    </source>
</evidence>
<feature type="compositionally biased region" description="Low complexity" evidence="16">
    <location>
        <begin position="1135"/>
        <end position="1144"/>
    </location>
</feature>